<dbReference type="PROSITE" id="PS00375">
    <property type="entry name" value="UDPGT"/>
    <property type="match status" value="1"/>
</dbReference>
<keyword evidence="8" id="KW-1185">Reference proteome</keyword>
<evidence type="ECO:0000313" key="8">
    <source>
        <dbReference type="Proteomes" id="UP001324115"/>
    </source>
</evidence>
<dbReference type="GO" id="GO:0035251">
    <property type="term" value="F:UDP-glucosyltransferase activity"/>
    <property type="evidence" value="ECO:0007669"/>
    <property type="project" value="TreeGrafter"/>
</dbReference>
<dbReference type="Pfam" id="PF00201">
    <property type="entry name" value="UDPGT"/>
    <property type="match status" value="1"/>
</dbReference>
<keyword evidence="6" id="KW-0812">Transmembrane</keyword>
<dbReference type="EMBL" id="JAXUIC010000011">
    <property type="protein sequence ID" value="KAK4563117.1"/>
    <property type="molecule type" value="Genomic_DNA"/>
</dbReference>
<dbReference type="CDD" id="cd03784">
    <property type="entry name" value="GT1_Gtf-like"/>
    <property type="match status" value="1"/>
</dbReference>
<keyword evidence="3 4" id="KW-0808">Transferase</keyword>
<dbReference type="EC" id="2.4.1.-" evidence="5"/>
<evidence type="ECO:0000256" key="1">
    <source>
        <dbReference type="ARBA" id="ARBA00009995"/>
    </source>
</evidence>
<dbReference type="FunFam" id="3.40.50.2000:FF:000047">
    <property type="entry name" value="Glycosyltransferase"/>
    <property type="match status" value="1"/>
</dbReference>
<organism evidence="7 8">
    <name type="scientific">Quercus rubra</name>
    <name type="common">Northern red oak</name>
    <name type="synonym">Quercus borealis</name>
    <dbReference type="NCBI Taxonomy" id="3512"/>
    <lineage>
        <taxon>Eukaryota</taxon>
        <taxon>Viridiplantae</taxon>
        <taxon>Streptophyta</taxon>
        <taxon>Embryophyta</taxon>
        <taxon>Tracheophyta</taxon>
        <taxon>Spermatophyta</taxon>
        <taxon>Magnoliopsida</taxon>
        <taxon>eudicotyledons</taxon>
        <taxon>Gunneridae</taxon>
        <taxon>Pentapetalae</taxon>
        <taxon>rosids</taxon>
        <taxon>fabids</taxon>
        <taxon>Fagales</taxon>
        <taxon>Fagaceae</taxon>
        <taxon>Quercus</taxon>
    </lineage>
</organism>
<evidence type="ECO:0000256" key="4">
    <source>
        <dbReference type="RuleBase" id="RU003718"/>
    </source>
</evidence>
<reference evidence="7 8" key="1">
    <citation type="journal article" date="2023" name="G3 (Bethesda)">
        <title>A haplotype-resolved chromosome-scale genome for Quercus rubra L. provides insights into the genetics of adaptive traits for red oak species.</title>
        <authorList>
            <person name="Kapoor B."/>
            <person name="Jenkins J."/>
            <person name="Schmutz J."/>
            <person name="Zhebentyayeva T."/>
            <person name="Kuelheim C."/>
            <person name="Coggeshall M."/>
            <person name="Heim C."/>
            <person name="Lasky J.R."/>
            <person name="Leites L."/>
            <person name="Islam-Faridi N."/>
            <person name="Romero-Severson J."/>
            <person name="DeLeo V.L."/>
            <person name="Lucas S.M."/>
            <person name="Lazic D."/>
            <person name="Gailing O."/>
            <person name="Carlson J."/>
            <person name="Staton M."/>
        </authorList>
    </citation>
    <scope>NUCLEOTIDE SEQUENCE [LARGE SCALE GENOMIC DNA]</scope>
    <source>
        <strain evidence="7">Pseudo-F2</strain>
    </source>
</reference>
<dbReference type="SUPFAM" id="SSF53756">
    <property type="entry name" value="UDP-Glycosyltransferase/glycogen phosphorylase"/>
    <property type="match status" value="1"/>
</dbReference>
<keyword evidence="6" id="KW-1133">Transmembrane helix</keyword>
<evidence type="ECO:0000256" key="5">
    <source>
        <dbReference type="RuleBase" id="RU362057"/>
    </source>
</evidence>
<proteinExistence type="inferred from homology"/>
<name>A0AAN7I343_QUERU</name>
<keyword evidence="6" id="KW-0472">Membrane</keyword>
<keyword evidence="2 4" id="KW-0328">Glycosyltransferase</keyword>
<dbReference type="Proteomes" id="UP001324115">
    <property type="component" value="Unassembled WGS sequence"/>
</dbReference>
<dbReference type="InterPro" id="IPR035595">
    <property type="entry name" value="UDP_glycos_trans_CS"/>
</dbReference>
<dbReference type="PANTHER" id="PTHR48047:SF45">
    <property type="entry name" value="SCOPOLETIN GLUCOSYLTRANSFERASE-LIKE"/>
    <property type="match status" value="1"/>
</dbReference>
<evidence type="ECO:0000313" key="7">
    <source>
        <dbReference type="EMBL" id="KAK4563117.1"/>
    </source>
</evidence>
<dbReference type="PANTHER" id="PTHR48047">
    <property type="entry name" value="GLYCOSYLTRANSFERASE"/>
    <property type="match status" value="1"/>
</dbReference>
<comment type="similarity">
    <text evidence="1 4">Belongs to the UDP-glycosyltransferase family.</text>
</comment>
<sequence>MASESRQLHIFFFPFMARGHLIPTVDLAKLFAARGVKATFVTTPRPFILQNPLVCPGGCENIDSIVDSQEMVQNFFKATKMLQRPLEQLLQDFQPSCLVAGTFFPRATDIAAKFGILRLVFHGISFFFFFFFFFSYDSEPFVIPNFPGEIKLTRMQLPDFIKHEVETDFSKWLKEVMESADLRSDRVVVNSFYELKPAYAEHYKKVMGRKAWHIGPVSLCNKNAEDKAQRGKEASIDEHECLKWLGTKKPNSVIYICPGSIANFSDTQLMEIAMGLEASDQQFIWVVKKRKNEKEEEDWLPKGFEKRMEGKGLILRGWAPQVLILDHEAVGGFVTHCGWNSTLEGVTAGVPMVTWPLSVEQFYNEKLVTRVLKIGVDVGVRQWIRVVGDSIKRAVKRIMVEALGEMAKRAVEEGGSSYSDLNALIEELRSHCP</sequence>
<evidence type="ECO:0000256" key="6">
    <source>
        <dbReference type="SAM" id="Phobius"/>
    </source>
</evidence>
<dbReference type="Gene3D" id="3.40.50.2000">
    <property type="entry name" value="Glycogen Phosphorylase B"/>
    <property type="match status" value="2"/>
</dbReference>
<gene>
    <name evidence="7" type="ORF">RGQ29_005574</name>
</gene>
<dbReference type="InterPro" id="IPR002213">
    <property type="entry name" value="UDP_glucos_trans"/>
</dbReference>
<feature type="transmembrane region" description="Helical" evidence="6">
    <location>
        <begin position="116"/>
        <end position="136"/>
    </location>
</feature>
<accession>A0AAN7I343</accession>
<evidence type="ECO:0000256" key="3">
    <source>
        <dbReference type="ARBA" id="ARBA00022679"/>
    </source>
</evidence>
<evidence type="ECO:0000256" key="2">
    <source>
        <dbReference type="ARBA" id="ARBA00022676"/>
    </source>
</evidence>
<protein>
    <recommendedName>
        <fullName evidence="5">Glycosyltransferase</fullName>
        <ecNumber evidence="5">2.4.1.-</ecNumber>
    </recommendedName>
</protein>
<dbReference type="AlphaFoldDB" id="A0AAN7I343"/>
<comment type="caution">
    <text evidence="7">The sequence shown here is derived from an EMBL/GenBank/DDBJ whole genome shotgun (WGS) entry which is preliminary data.</text>
</comment>